<dbReference type="Pfam" id="PF13460">
    <property type="entry name" value="NAD_binding_10"/>
    <property type="match status" value="1"/>
</dbReference>
<dbReference type="AlphaFoldDB" id="A0AAE0BJ40"/>
<name>A0AAE0BJ40_9CHLO</name>
<comment type="caution">
    <text evidence="2">The sequence shown here is derived from an EMBL/GenBank/DDBJ whole genome shotgun (WGS) entry which is preliminary data.</text>
</comment>
<organism evidence="2 3">
    <name type="scientific">Cymbomonas tetramitiformis</name>
    <dbReference type="NCBI Taxonomy" id="36881"/>
    <lineage>
        <taxon>Eukaryota</taxon>
        <taxon>Viridiplantae</taxon>
        <taxon>Chlorophyta</taxon>
        <taxon>Pyramimonadophyceae</taxon>
        <taxon>Pyramimonadales</taxon>
        <taxon>Pyramimonadaceae</taxon>
        <taxon>Cymbomonas</taxon>
    </lineage>
</organism>
<dbReference type="PANTHER" id="PTHR15020">
    <property type="entry name" value="FLAVIN REDUCTASE-RELATED"/>
    <property type="match status" value="1"/>
</dbReference>
<gene>
    <name evidence="2" type="ORF">CYMTET_52395</name>
</gene>
<dbReference type="InterPro" id="IPR036291">
    <property type="entry name" value="NAD(P)-bd_dom_sf"/>
</dbReference>
<keyword evidence="3" id="KW-1185">Reference proteome</keyword>
<dbReference type="SUPFAM" id="SSF51735">
    <property type="entry name" value="NAD(P)-binding Rossmann-fold domains"/>
    <property type="match status" value="1"/>
</dbReference>
<accession>A0AAE0BJ40</accession>
<evidence type="ECO:0000313" key="3">
    <source>
        <dbReference type="Proteomes" id="UP001190700"/>
    </source>
</evidence>
<feature type="domain" description="NAD(P)-binding" evidence="1">
    <location>
        <begin position="37"/>
        <end position="214"/>
    </location>
</feature>
<protein>
    <recommendedName>
        <fullName evidence="1">NAD(P)-binding domain-containing protein</fullName>
    </recommendedName>
</protein>
<dbReference type="EMBL" id="LGRX02034541">
    <property type="protein sequence ID" value="KAK3237538.1"/>
    <property type="molecule type" value="Genomic_DNA"/>
</dbReference>
<dbReference type="Proteomes" id="UP001190700">
    <property type="component" value="Unassembled WGS sequence"/>
</dbReference>
<proteinExistence type="predicted"/>
<sequence>MEGSRSPHRIPLPRIRARRVEMTIVSSASADSVLVVGATGRVGRLIVRELSDKGLKAKCLARKPEDDNSKYLKTLPGVRVVEGDVTDAVSVRRAMDGCTKCIACFGAARIVKLSDFWRNGEAECAHPKSVNYRGVLNLIEAAKDTPDFEKFIRVTGLSVGYSPYHPVAVLLNTVLSMTIKWQLAGEMAIRASGLNYTTVRPGSLTDEPEAGDRLRISYGSGVYTHPTGKTSRAVGHFAFIVATGRCLEHRIECPLSVRIRESVFTKASVNFHSQKI</sequence>
<evidence type="ECO:0000313" key="2">
    <source>
        <dbReference type="EMBL" id="KAK3237538.1"/>
    </source>
</evidence>
<evidence type="ECO:0000259" key="1">
    <source>
        <dbReference type="Pfam" id="PF13460"/>
    </source>
</evidence>
<dbReference type="InterPro" id="IPR016040">
    <property type="entry name" value="NAD(P)-bd_dom"/>
</dbReference>
<dbReference type="PANTHER" id="PTHR15020:SF50">
    <property type="entry name" value="UPF0659 PROTEIN YMR090W"/>
    <property type="match status" value="1"/>
</dbReference>
<dbReference type="Gene3D" id="3.40.50.720">
    <property type="entry name" value="NAD(P)-binding Rossmann-like Domain"/>
    <property type="match status" value="1"/>
</dbReference>
<reference evidence="2 3" key="1">
    <citation type="journal article" date="2015" name="Genome Biol. Evol.">
        <title>Comparative Genomics of a Bacterivorous Green Alga Reveals Evolutionary Causalities and Consequences of Phago-Mixotrophic Mode of Nutrition.</title>
        <authorList>
            <person name="Burns J.A."/>
            <person name="Paasch A."/>
            <person name="Narechania A."/>
            <person name="Kim E."/>
        </authorList>
    </citation>
    <scope>NUCLEOTIDE SEQUENCE [LARGE SCALE GENOMIC DNA]</scope>
    <source>
        <strain evidence="2 3">PLY_AMNH</strain>
    </source>
</reference>